<dbReference type="Proteomes" id="UP000054359">
    <property type="component" value="Unassembled WGS sequence"/>
</dbReference>
<dbReference type="Gene3D" id="3.30.420.10">
    <property type="entry name" value="Ribonuclease H-like superfamily/Ribonuclease H"/>
    <property type="match status" value="1"/>
</dbReference>
<dbReference type="OrthoDB" id="7787442at2759"/>
<gene>
    <name evidence="1" type="ORF">X975_09665</name>
</gene>
<dbReference type="GO" id="GO:0003676">
    <property type="term" value="F:nucleic acid binding"/>
    <property type="evidence" value="ECO:0007669"/>
    <property type="project" value="InterPro"/>
</dbReference>
<reference evidence="1 2" key="1">
    <citation type="submission" date="2013-11" db="EMBL/GenBank/DDBJ databases">
        <title>Genome sequencing of Stegodyphus mimosarum.</title>
        <authorList>
            <person name="Bechsgaard J."/>
        </authorList>
    </citation>
    <scope>NUCLEOTIDE SEQUENCE [LARGE SCALE GENOMIC DNA]</scope>
</reference>
<sequence>MLNSFVIPALQQRQCMGEMIFIQDGVPPHIAVRVQQMLRQTFTTERVISRYFPTTWPPRSPNLSHATSGYGVTLSPRSIKEWSRTWLR</sequence>
<accession>A0A087TG73</accession>
<organism evidence="1 2">
    <name type="scientific">Stegodyphus mimosarum</name>
    <name type="common">African social velvet spider</name>
    <dbReference type="NCBI Taxonomy" id="407821"/>
    <lineage>
        <taxon>Eukaryota</taxon>
        <taxon>Metazoa</taxon>
        <taxon>Ecdysozoa</taxon>
        <taxon>Arthropoda</taxon>
        <taxon>Chelicerata</taxon>
        <taxon>Arachnida</taxon>
        <taxon>Araneae</taxon>
        <taxon>Araneomorphae</taxon>
        <taxon>Entelegynae</taxon>
        <taxon>Eresoidea</taxon>
        <taxon>Eresidae</taxon>
        <taxon>Stegodyphus</taxon>
    </lineage>
</organism>
<proteinExistence type="predicted"/>
<evidence type="ECO:0000313" key="1">
    <source>
        <dbReference type="EMBL" id="KFM64112.1"/>
    </source>
</evidence>
<protein>
    <submittedName>
        <fullName evidence="1">Uncharacterized protein</fullName>
    </submittedName>
</protein>
<dbReference type="AlphaFoldDB" id="A0A087TG73"/>
<keyword evidence="2" id="KW-1185">Reference proteome</keyword>
<dbReference type="PANTHER" id="PTHR47326">
    <property type="entry name" value="TRANSPOSABLE ELEMENT TC3 TRANSPOSASE-LIKE PROTEIN"/>
    <property type="match status" value="1"/>
</dbReference>
<evidence type="ECO:0000313" key="2">
    <source>
        <dbReference type="Proteomes" id="UP000054359"/>
    </source>
</evidence>
<dbReference type="InterPro" id="IPR036397">
    <property type="entry name" value="RNaseH_sf"/>
</dbReference>
<dbReference type="PANTHER" id="PTHR47326:SF1">
    <property type="entry name" value="HTH PSQ-TYPE DOMAIN-CONTAINING PROTEIN"/>
    <property type="match status" value="1"/>
</dbReference>
<feature type="non-terminal residue" evidence="1">
    <location>
        <position position="88"/>
    </location>
</feature>
<dbReference type="EMBL" id="KK115075">
    <property type="protein sequence ID" value="KFM64112.1"/>
    <property type="molecule type" value="Genomic_DNA"/>
</dbReference>
<name>A0A087TG73_STEMI</name>